<name>A0A1J1HDT0_PLARL</name>
<sequence length="184" mass="21613">MNISFLFLSIVILCCTHAFCFRQHESAIFFFGFVQNEKKKLSSRRRLRPLHVVSTYKELLSKLNNEHKGPYVISLYHSTLCTYCSKITNFLEMNKDNVITKKYENGKLEDISKVNKPIVVLLKNINVENSIEKSPFFDELRIKGRRCQVPALEIGDFIMFESDDIIKLLKFLINKIEKKKKKEQ</sequence>
<evidence type="ECO:0000313" key="3">
    <source>
        <dbReference type="Proteomes" id="UP000220158"/>
    </source>
</evidence>
<protein>
    <recommendedName>
        <fullName evidence="4">Glutaredoxin-like protein</fullName>
    </recommendedName>
</protein>
<dbReference type="OMA" id="QYVTYIY"/>
<reference evidence="2 3" key="1">
    <citation type="submission" date="2015-04" db="EMBL/GenBank/DDBJ databases">
        <authorList>
            <consortium name="Pathogen Informatics"/>
        </authorList>
    </citation>
    <scope>NUCLEOTIDE SEQUENCE [LARGE SCALE GENOMIC DNA]</scope>
    <source>
        <strain evidence="2 3">SGS1</strain>
    </source>
</reference>
<organism evidence="2 3">
    <name type="scientific">Plasmodium relictum</name>
    <dbReference type="NCBI Taxonomy" id="85471"/>
    <lineage>
        <taxon>Eukaryota</taxon>
        <taxon>Sar</taxon>
        <taxon>Alveolata</taxon>
        <taxon>Apicomplexa</taxon>
        <taxon>Aconoidasida</taxon>
        <taxon>Haemosporida</taxon>
        <taxon>Plasmodiidae</taxon>
        <taxon>Plasmodium</taxon>
        <taxon>Plasmodium (Haemamoeba)</taxon>
    </lineage>
</organism>
<dbReference type="EMBL" id="LN835307">
    <property type="protein sequence ID" value="CRH01574.1"/>
    <property type="molecule type" value="Genomic_DNA"/>
</dbReference>
<dbReference type="CDD" id="cd00570">
    <property type="entry name" value="GST_N_family"/>
    <property type="match status" value="1"/>
</dbReference>
<keyword evidence="1" id="KW-0732">Signal</keyword>
<dbReference type="GeneID" id="39737704"/>
<proteinExistence type="predicted"/>
<evidence type="ECO:0000256" key="1">
    <source>
        <dbReference type="SAM" id="SignalP"/>
    </source>
</evidence>
<feature type="chain" id="PRO_5012678584" description="Glutaredoxin-like protein" evidence="1">
    <location>
        <begin position="19"/>
        <end position="184"/>
    </location>
</feature>
<dbReference type="Proteomes" id="UP000220158">
    <property type="component" value="Chromosome 12"/>
</dbReference>
<evidence type="ECO:0008006" key="4">
    <source>
        <dbReference type="Google" id="ProtNLM"/>
    </source>
</evidence>
<accession>A0A1J1HDT0</accession>
<gene>
    <name evidence="2" type="ORF">PRELSG_1246000</name>
</gene>
<dbReference type="RefSeq" id="XP_028534573.1">
    <property type="nucleotide sequence ID" value="XM_028678266.1"/>
</dbReference>
<feature type="signal peptide" evidence="1">
    <location>
        <begin position="1"/>
        <end position="18"/>
    </location>
</feature>
<keyword evidence="3" id="KW-1185">Reference proteome</keyword>
<dbReference type="OrthoDB" id="380774at2759"/>
<dbReference type="InterPro" id="IPR036249">
    <property type="entry name" value="Thioredoxin-like_sf"/>
</dbReference>
<evidence type="ECO:0000313" key="2">
    <source>
        <dbReference type="EMBL" id="CRH01574.1"/>
    </source>
</evidence>
<dbReference type="SUPFAM" id="SSF52833">
    <property type="entry name" value="Thioredoxin-like"/>
    <property type="match status" value="1"/>
</dbReference>
<dbReference type="VEuPathDB" id="PlasmoDB:PRELSG_1246000"/>
<dbReference type="KEGG" id="prel:PRELSG_1246000"/>
<dbReference type="AlphaFoldDB" id="A0A1J1HDT0"/>
<dbReference type="Gene3D" id="3.40.30.10">
    <property type="entry name" value="Glutaredoxin"/>
    <property type="match status" value="1"/>
</dbReference>